<name>A0A0S7XJV3_UNCSA</name>
<dbReference type="InterPro" id="IPR039448">
    <property type="entry name" value="Beta_helix"/>
</dbReference>
<protein>
    <recommendedName>
        <fullName evidence="1">Probable pectate lyase C</fullName>
    </recommendedName>
</protein>
<dbReference type="PROSITE" id="PS00018">
    <property type="entry name" value="EF_HAND_1"/>
    <property type="match status" value="2"/>
</dbReference>
<accession>A0A0S7XJV3</accession>
<dbReference type="InterPro" id="IPR036439">
    <property type="entry name" value="Dockerin_dom_sf"/>
</dbReference>
<dbReference type="InterPro" id="IPR006626">
    <property type="entry name" value="PbH1"/>
</dbReference>
<dbReference type="GO" id="GO:0000272">
    <property type="term" value="P:polysaccharide catabolic process"/>
    <property type="evidence" value="ECO:0007669"/>
    <property type="project" value="InterPro"/>
</dbReference>
<feature type="domain" description="Dockerin" evidence="2">
    <location>
        <begin position="403"/>
        <end position="467"/>
    </location>
</feature>
<proteinExistence type="predicted"/>
<dbReference type="SUPFAM" id="SSF51126">
    <property type="entry name" value="Pectin lyase-like"/>
    <property type="match status" value="1"/>
</dbReference>
<dbReference type="InterPro" id="IPR011050">
    <property type="entry name" value="Pectin_lyase_fold/virulence"/>
</dbReference>
<dbReference type="Gene3D" id="2.160.20.10">
    <property type="entry name" value="Single-stranded right-handed beta-helix, Pectin lyase-like"/>
    <property type="match status" value="1"/>
</dbReference>
<gene>
    <name evidence="3" type="ORF">AMJ44_15265</name>
</gene>
<dbReference type="Proteomes" id="UP000051861">
    <property type="component" value="Unassembled WGS sequence"/>
</dbReference>
<dbReference type="Gene3D" id="1.10.1330.10">
    <property type="entry name" value="Dockerin domain"/>
    <property type="match status" value="1"/>
</dbReference>
<organism evidence="3 4">
    <name type="scientific">candidate division WOR-1 bacterium DG_54_3</name>
    <dbReference type="NCBI Taxonomy" id="1703775"/>
    <lineage>
        <taxon>Bacteria</taxon>
        <taxon>Bacillati</taxon>
        <taxon>Saganbacteria</taxon>
    </lineage>
</organism>
<dbReference type="PROSITE" id="PS51766">
    <property type="entry name" value="DOCKERIN"/>
    <property type="match status" value="1"/>
</dbReference>
<sequence>MKRTLKILLVLGVVVCLGSIDGEMPGLSSKAIADTCMVGGPISTNTTWSTADCDTYVVYGNILVEPGVTLTIMPGVVVAFQETYRLEVRGALTARGTASDSIVFTSWPSPQNPEWWNYIWYRNSSIDTACSLSYCRIEYATYGVHCDSASPTISHCRIRKCYTGIYCYDASPEITQSNIVDNQGSPDGSGIYIRGGSPATFGNVIERNTYRGISVDPSGHPTSVLITADTIRENHKHGINLYYGGISAIIRSCDIYLNPERGGIWARLSSNTNVRITNCHIHNNTSTWTGGGAIYVEGGFVVIDSNCINDNWTTVSGNTAGGIYFEDVDSARVQYNDICGNSGPTKYAYEVYSGEPSSPDIHGEYNWWGTSDSVAISQLVYDYYDNVDLRKFVFAPFADSSYPYWWRGDANGDGDINSADIVCLINYLFKFGPDPVPWEAGDVNCDGDINSADVVYLINYLFKGGPSPGCCP</sequence>
<dbReference type="EMBL" id="LIZX01000258">
    <property type="protein sequence ID" value="KPJ62728.1"/>
    <property type="molecule type" value="Genomic_DNA"/>
</dbReference>
<dbReference type="GO" id="GO:0004553">
    <property type="term" value="F:hydrolase activity, hydrolyzing O-glycosyl compounds"/>
    <property type="evidence" value="ECO:0007669"/>
    <property type="project" value="InterPro"/>
</dbReference>
<reference evidence="3 4" key="1">
    <citation type="journal article" date="2015" name="Microbiome">
        <title>Genomic resolution of linkages in carbon, nitrogen, and sulfur cycling among widespread estuary sediment bacteria.</title>
        <authorList>
            <person name="Baker B.J."/>
            <person name="Lazar C.S."/>
            <person name="Teske A.P."/>
            <person name="Dick G.J."/>
        </authorList>
    </citation>
    <scope>NUCLEOTIDE SEQUENCE [LARGE SCALE GENOMIC DNA]</scope>
    <source>
        <strain evidence="3">DG_54_3</strain>
    </source>
</reference>
<dbReference type="InterPro" id="IPR002105">
    <property type="entry name" value="Dockerin_1_rpt"/>
</dbReference>
<dbReference type="InterPro" id="IPR018247">
    <property type="entry name" value="EF_Hand_1_Ca_BS"/>
</dbReference>
<dbReference type="InterPro" id="IPR012334">
    <property type="entry name" value="Pectin_lyas_fold"/>
</dbReference>
<dbReference type="InterPro" id="IPR016134">
    <property type="entry name" value="Dockerin_dom"/>
</dbReference>
<dbReference type="Pfam" id="PF13229">
    <property type="entry name" value="Beta_helix"/>
    <property type="match status" value="1"/>
</dbReference>
<dbReference type="Pfam" id="PF00404">
    <property type="entry name" value="Dockerin_1"/>
    <property type="match status" value="1"/>
</dbReference>
<dbReference type="SUPFAM" id="SSF63446">
    <property type="entry name" value="Type I dockerin domain"/>
    <property type="match status" value="1"/>
</dbReference>
<evidence type="ECO:0000313" key="3">
    <source>
        <dbReference type="EMBL" id="KPJ62728.1"/>
    </source>
</evidence>
<dbReference type="SMART" id="SM00710">
    <property type="entry name" value="PbH1"/>
    <property type="match status" value="5"/>
</dbReference>
<evidence type="ECO:0000313" key="4">
    <source>
        <dbReference type="Proteomes" id="UP000051861"/>
    </source>
</evidence>
<dbReference type="CDD" id="cd14256">
    <property type="entry name" value="Dockerin_I"/>
    <property type="match status" value="1"/>
</dbReference>
<dbReference type="AlphaFoldDB" id="A0A0S7XJV3"/>
<evidence type="ECO:0000256" key="1">
    <source>
        <dbReference type="ARBA" id="ARBA00016512"/>
    </source>
</evidence>
<comment type="caution">
    <text evidence="3">The sequence shown here is derived from an EMBL/GenBank/DDBJ whole genome shotgun (WGS) entry which is preliminary data.</text>
</comment>
<evidence type="ECO:0000259" key="2">
    <source>
        <dbReference type="PROSITE" id="PS51766"/>
    </source>
</evidence>